<dbReference type="PROSITE" id="PS00070">
    <property type="entry name" value="ALDEHYDE_DEHYDR_CYS"/>
    <property type="match status" value="1"/>
</dbReference>
<evidence type="ECO:0000313" key="6">
    <source>
        <dbReference type="Proteomes" id="UP001589862"/>
    </source>
</evidence>
<dbReference type="InterPro" id="IPR016162">
    <property type="entry name" value="Ald_DH_N"/>
</dbReference>
<keyword evidence="6" id="KW-1185">Reference proteome</keyword>
<dbReference type="SUPFAM" id="SSF53720">
    <property type="entry name" value="ALDH-like"/>
    <property type="match status" value="1"/>
</dbReference>
<name>A0ABV6PB92_9MICC</name>
<organism evidence="5 6">
    <name type="scientific">Micrococcoides hystricis</name>
    <dbReference type="NCBI Taxonomy" id="1572761"/>
    <lineage>
        <taxon>Bacteria</taxon>
        <taxon>Bacillati</taxon>
        <taxon>Actinomycetota</taxon>
        <taxon>Actinomycetes</taxon>
        <taxon>Micrococcales</taxon>
        <taxon>Micrococcaceae</taxon>
        <taxon>Micrococcoides</taxon>
    </lineage>
</organism>
<evidence type="ECO:0000256" key="3">
    <source>
        <dbReference type="PIRNR" id="PIRNR036492"/>
    </source>
</evidence>
<proteinExistence type="inferred from homology"/>
<accession>A0ABV6PB92</accession>
<evidence type="ECO:0000313" key="5">
    <source>
        <dbReference type="EMBL" id="MFC0582390.1"/>
    </source>
</evidence>
<sequence>MRRGRAANTPVPITGEQPIVSNSGEVDTAVAFMRRAVDERFMVQRKHRIEALRGLRTFLQENRNAIYRALYQDLGKHPVESGLTEIERLSAEIDQVLLHLADWMEPETVRIPFKLQPASARVVAQPLGLVLVISPWNYPLALSLMPAVSAMAAGNSVVLKPSEISKATTALLVELLPKYLDAKALTVVPGDADTAQHLLGHKFDHIFFTGSQRVGKAVYRAAAEQLTPVTLELGGKCPVVVTSGNAVTIARRIVYGKFTNAGQTCVAPDYVLATSSEAYEALVRELPEAIKEFYGKDPSRSTDLGRMINRANFTRVSSYLGQGKILCGGRTDVTRKYIEPTVLVDVHPSDAVLREEIFGPVLPVLQVESLAAAIEFIRQRPEPLAAYLFSDSHRQQRAFEEQVRAGAIVHNVTLAQMGVQDLPFGGVGASGFGNYHMKYGFDTFSQDRPVFSKPLGMDTLRLAYPPFTGAKRRIVQNWLGQ</sequence>
<keyword evidence="2 3" id="KW-0560">Oxidoreductase</keyword>
<dbReference type="RefSeq" id="WP_377459511.1">
    <property type="nucleotide sequence ID" value="NZ_JBHLUB010000030.1"/>
</dbReference>
<dbReference type="InterPro" id="IPR016160">
    <property type="entry name" value="Ald_DH_CS_CYS"/>
</dbReference>
<dbReference type="InterPro" id="IPR015590">
    <property type="entry name" value="Aldehyde_DH_dom"/>
</dbReference>
<dbReference type="CDD" id="cd07087">
    <property type="entry name" value="ALDH_F3-13-14_CALDH-like"/>
    <property type="match status" value="1"/>
</dbReference>
<dbReference type="InterPro" id="IPR012394">
    <property type="entry name" value="Aldehyde_DH_NAD(P)"/>
</dbReference>
<evidence type="ECO:0000259" key="4">
    <source>
        <dbReference type="Pfam" id="PF00171"/>
    </source>
</evidence>
<comment type="caution">
    <text evidence="5">The sequence shown here is derived from an EMBL/GenBank/DDBJ whole genome shotgun (WGS) entry which is preliminary data.</text>
</comment>
<dbReference type="Gene3D" id="3.40.605.10">
    <property type="entry name" value="Aldehyde Dehydrogenase, Chain A, domain 1"/>
    <property type="match status" value="1"/>
</dbReference>
<dbReference type="InterPro" id="IPR016163">
    <property type="entry name" value="Ald_DH_C"/>
</dbReference>
<feature type="domain" description="Aldehyde dehydrogenase" evidence="4">
    <location>
        <begin position="22"/>
        <end position="447"/>
    </location>
</feature>
<evidence type="ECO:0000256" key="2">
    <source>
        <dbReference type="ARBA" id="ARBA00023002"/>
    </source>
</evidence>
<comment type="similarity">
    <text evidence="1 3">Belongs to the aldehyde dehydrogenase family.</text>
</comment>
<protein>
    <recommendedName>
        <fullName evidence="3">Aldehyde dehydrogenase</fullName>
    </recommendedName>
</protein>
<dbReference type="PANTHER" id="PTHR43570:SF16">
    <property type="entry name" value="ALDEHYDE DEHYDROGENASE TYPE III, ISOFORM Q"/>
    <property type="match status" value="1"/>
</dbReference>
<dbReference type="PANTHER" id="PTHR43570">
    <property type="entry name" value="ALDEHYDE DEHYDROGENASE"/>
    <property type="match status" value="1"/>
</dbReference>
<dbReference type="PIRSF" id="PIRSF036492">
    <property type="entry name" value="ALDH"/>
    <property type="match status" value="1"/>
</dbReference>
<dbReference type="EMBL" id="JBHLUB010000030">
    <property type="protein sequence ID" value="MFC0582390.1"/>
    <property type="molecule type" value="Genomic_DNA"/>
</dbReference>
<dbReference type="Proteomes" id="UP001589862">
    <property type="component" value="Unassembled WGS sequence"/>
</dbReference>
<evidence type="ECO:0000256" key="1">
    <source>
        <dbReference type="ARBA" id="ARBA00009986"/>
    </source>
</evidence>
<dbReference type="Gene3D" id="3.40.309.10">
    <property type="entry name" value="Aldehyde Dehydrogenase, Chain A, domain 2"/>
    <property type="match status" value="1"/>
</dbReference>
<dbReference type="InterPro" id="IPR016161">
    <property type="entry name" value="Ald_DH/histidinol_DH"/>
</dbReference>
<dbReference type="Pfam" id="PF00171">
    <property type="entry name" value="Aldedh"/>
    <property type="match status" value="1"/>
</dbReference>
<reference evidence="5 6" key="1">
    <citation type="submission" date="2024-09" db="EMBL/GenBank/DDBJ databases">
        <authorList>
            <person name="Sun Q."/>
            <person name="Mori K."/>
        </authorList>
    </citation>
    <scope>NUCLEOTIDE SEQUENCE [LARGE SCALE GENOMIC DNA]</scope>
    <source>
        <strain evidence="5 6">NCAIM B.02604</strain>
    </source>
</reference>
<gene>
    <name evidence="5" type="ORF">ACFFFR_08360</name>
</gene>